<keyword evidence="1" id="KW-0175">Coiled coil</keyword>
<dbReference type="KEGG" id="scm:SCHCO_02493546"/>
<feature type="compositionally biased region" description="Polar residues" evidence="2">
    <location>
        <begin position="1"/>
        <end position="11"/>
    </location>
</feature>
<reference evidence="3 4" key="1">
    <citation type="journal article" date="2010" name="Nat. Biotechnol.">
        <title>Genome sequence of the model mushroom Schizophyllum commune.</title>
        <authorList>
            <person name="Ohm R.A."/>
            <person name="de Jong J.F."/>
            <person name="Lugones L.G."/>
            <person name="Aerts A."/>
            <person name="Kothe E."/>
            <person name="Stajich J.E."/>
            <person name="de Vries R.P."/>
            <person name="Record E."/>
            <person name="Levasseur A."/>
            <person name="Baker S.E."/>
            <person name="Bartholomew K.A."/>
            <person name="Coutinho P.M."/>
            <person name="Erdmann S."/>
            <person name="Fowler T.J."/>
            <person name="Gathman A.C."/>
            <person name="Lombard V."/>
            <person name="Henrissat B."/>
            <person name="Knabe N."/>
            <person name="Kuees U."/>
            <person name="Lilly W.W."/>
            <person name="Lindquist E."/>
            <person name="Lucas S."/>
            <person name="Magnuson J.K."/>
            <person name="Piumi F."/>
            <person name="Raudaskoski M."/>
            <person name="Salamov A."/>
            <person name="Schmutz J."/>
            <person name="Schwarze F.W.M.R."/>
            <person name="vanKuyk P.A."/>
            <person name="Horton J.S."/>
            <person name="Grigoriev I.V."/>
            <person name="Woesten H.A.B."/>
        </authorList>
    </citation>
    <scope>NUCLEOTIDE SEQUENCE [LARGE SCALE GENOMIC DNA]</scope>
    <source>
        <strain evidence="4">H4-8 / FGSC 9210</strain>
    </source>
</reference>
<feature type="region of interest" description="Disordered" evidence="2">
    <location>
        <begin position="294"/>
        <end position="404"/>
    </location>
</feature>
<keyword evidence="4" id="KW-1185">Reference proteome</keyword>
<dbReference type="EMBL" id="GL377304">
    <property type="protein sequence ID" value="EFI98783.1"/>
    <property type="molecule type" value="Genomic_DNA"/>
</dbReference>
<evidence type="ECO:0000256" key="2">
    <source>
        <dbReference type="SAM" id="MobiDB-lite"/>
    </source>
</evidence>
<protein>
    <submittedName>
        <fullName evidence="3">Uncharacterized protein</fullName>
    </submittedName>
</protein>
<dbReference type="AlphaFoldDB" id="D8PYZ4"/>
<feature type="non-terminal residue" evidence="3">
    <location>
        <position position="451"/>
    </location>
</feature>
<gene>
    <name evidence="3" type="ORF">SCHCODRAFT_106558</name>
</gene>
<organism evidence="4">
    <name type="scientific">Schizophyllum commune (strain H4-8 / FGSC 9210)</name>
    <name type="common">Split gill fungus</name>
    <dbReference type="NCBI Taxonomy" id="578458"/>
    <lineage>
        <taxon>Eukaryota</taxon>
        <taxon>Fungi</taxon>
        <taxon>Dikarya</taxon>
        <taxon>Basidiomycota</taxon>
        <taxon>Agaricomycotina</taxon>
        <taxon>Agaricomycetes</taxon>
        <taxon>Agaricomycetidae</taxon>
        <taxon>Agaricales</taxon>
        <taxon>Schizophyllaceae</taxon>
        <taxon>Schizophyllum</taxon>
    </lineage>
</organism>
<evidence type="ECO:0000256" key="1">
    <source>
        <dbReference type="SAM" id="Coils"/>
    </source>
</evidence>
<feature type="compositionally biased region" description="Polar residues" evidence="2">
    <location>
        <begin position="365"/>
        <end position="380"/>
    </location>
</feature>
<name>D8PYZ4_SCHCM</name>
<evidence type="ECO:0000313" key="3">
    <source>
        <dbReference type="EMBL" id="EFI98783.1"/>
    </source>
</evidence>
<dbReference type="VEuPathDB" id="FungiDB:SCHCODRAFT_02493546"/>
<dbReference type="HOGENOM" id="CLU_607148_0_0_1"/>
<dbReference type="GeneID" id="9585290"/>
<proteinExistence type="predicted"/>
<feature type="coiled-coil region" evidence="1">
    <location>
        <begin position="165"/>
        <end position="237"/>
    </location>
</feature>
<sequence length="451" mass="48993">MLKTMNGSDETVNLAPGGAGSAPPNSPKLAHLTSTSPTSNDELHRALADTQALLEVMTRRNGDLASKIEGLSAAQETQALLKHTLVGANDTLRSELDAAQRETRRLQGELDTLSSVRDTLQAEILKVKVFASELLALQSLTSHQNEVSARMADEESMVARVTKDLELKCQELQHLHSRLRALEDENRELQEGSEGIVCAEQAAAEARVSYDEMVRRAEEAEDRSNALEENNQRLCASLQAAEYNVAAELSKKEDLQSDLKRIAAYVTRLVERHNTLDVPPISAAEIVPQLGSRSATPIRLGPPDVASEVTETDNTETASHPDVDEVKSASPTVSGGKRSRNRSASSGSEPIECSPKRSRPAPQMAHSTRPATTSAGSSRGPSARIARRKKHVDRDSAATDGQSVIVSRNEEGRCFDAHGNRVCPECKQTQERYSRPRWLRGAFGPGSVCQK</sequence>
<dbReference type="Proteomes" id="UP000007431">
    <property type="component" value="Unassembled WGS sequence"/>
</dbReference>
<dbReference type="RefSeq" id="XP_003033686.1">
    <property type="nucleotide sequence ID" value="XM_003033640.1"/>
</dbReference>
<feature type="region of interest" description="Disordered" evidence="2">
    <location>
        <begin position="1"/>
        <end position="40"/>
    </location>
</feature>
<accession>D8PYZ4</accession>
<dbReference type="InParanoid" id="D8PYZ4"/>
<evidence type="ECO:0000313" key="4">
    <source>
        <dbReference type="Proteomes" id="UP000007431"/>
    </source>
</evidence>
<feature type="coiled-coil region" evidence="1">
    <location>
        <begin position="89"/>
        <end position="116"/>
    </location>
</feature>